<dbReference type="InterPro" id="IPR016161">
    <property type="entry name" value="Ald_DH/histidinol_DH"/>
</dbReference>
<protein>
    <submittedName>
        <fullName evidence="6">Gamma-aminobutyraldehyde dehydrogenase</fullName>
    </submittedName>
</protein>
<proteinExistence type="inferred from homology"/>
<keyword evidence="6" id="KW-0614">Plasmid</keyword>
<feature type="domain" description="Aldehyde dehydrogenase" evidence="5">
    <location>
        <begin position="28"/>
        <end position="478"/>
    </location>
</feature>
<accession>A0A4D7Z874</accession>
<dbReference type="InterPro" id="IPR016163">
    <property type="entry name" value="Ald_DH_C"/>
</dbReference>
<keyword evidence="1 4" id="KW-0560">Oxidoreductase</keyword>
<name>A0A4D7Z874_AGRTU</name>
<dbReference type="FunFam" id="3.40.309.10:FF:000010">
    <property type="entry name" value="Gamma-aminobutyraldehyde dehydrogenase"/>
    <property type="match status" value="1"/>
</dbReference>
<evidence type="ECO:0000256" key="4">
    <source>
        <dbReference type="RuleBase" id="RU003345"/>
    </source>
</evidence>
<reference evidence="6 7" key="1">
    <citation type="submission" date="2019-04" db="EMBL/GenBank/DDBJ databases">
        <title>Complete genome sequence of Agrobacterium tumefaciens CFBP7129.</title>
        <authorList>
            <person name="Haryono M."/>
            <person name="Lin Y.-C."/>
            <person name="Lai E.-M."/>
            <person name="Kuo C.-H."/>
        </authorList>
    </citation>
    <scope>NUCLEOTIDE SEQUENCE [LARGE SCALE GENOMIC DNA]</scope>
    <source>
        <strain evidence="6 7">CFBP7129</strain>
        <plasmid evidence="7">patcfbp7129b</plasmid>
    </source>
</reference>
<organism evidence="6 7">
    <name type="scientific">Agrobacterium tumefaciens</name>
    <dbReference type="NCBI Taxonomy" id="358"/>
    <lineage>
        <taxon>Bacteria</taxon>
        <taxon>Pseudomonadati</taxon>
        <taxon>Pseudomonadota</taxon>
        <taxon>Alphaproteobacteria</taxon>
        <taxon>Hyphomicrobiales</taxon>
        <taxon>Rhizobiaceae</taxon>
        <taxon>Rhizobium/Agrobacterium group</taxon>
        <taxon>Agrobacterium</taxon>
        <taxon>Agrobacterium tumefaciens complex</taxon>
    </lineage>
</organism>
<evidence type="ECO:0000313" key="6">
    <source>
        <dbReference type="EMBL" id="QCL98180.1"/>
    </source>
</evidence>
<gene>
    <name evidence="6" type="ORF">CFBP7129_28810</name>
</gene>
<dbReference type="AlphaFoldDB" id="A0A4D7Z874"/>
<dbReference type="InterPro" id="IPR015590">
    <property type="entry name" value="Aldehyde_DH_dom"/>
</dbReference>
<dbReference type="RefSeq" id="WP_137006460.1">
    <property type="nucleotide sequence ID" value="NZ_CP039925.1"/>
</dbReference>
<geneLocation type="plasmid" evidence="7">
    <name>patcfbp7129b</name>
</geneLocation>
<dbReference type="PROSITE" id="PS00687">
    <property type="entry name" value="ALDEHYDE_DEHYDR_GLU"/>
    <property type="match status" value="1"/>
</dbReference>
<evidence type="ECO:0000256" key="2">
    <source>
        <dbReference type="ARBA" id="ARBA00023027"/>
    </source>
</evidence>
<evidence type="ECO:0000256" key="3">
    <source>
        <dbReference type="PROSITE-ProRule" id="PRU10007"/>
    </source>
</evidence>
<dbReference type="PANTHER" id="PTHR11699">
    <property type="entry name" value="ALDEHYDE DEHYDROGENASE-RELATED"/>
    <property type="match status" value="1"/>
</dbReference>
<dbReference type="Gene3D" id="3.40.605.10">
    <property type="entry name" value="Aldehyde Dehydrogenase, Chain A, domain 1"/>
    <property type="match status" value="1"/>
</dbReference>
<evidence type="ECO:0000313" key="7">
    <source>
        <dbReference type="Proteomes" id="UP000298649"/>
    </source>
</evidence>
<evidence type="ECO:0000259" key="5">
    <source>
        <dbReference type="Pfam" id="PF00171"/>
    </source>
</evidence>
<dbReference type="InterPro" id="IPR029510">
    <property type="entry name" value="Ald_DH_CS_GLU"/>
</dbReference>
<dbReference type="SUPFAM" id="SSF53720">
    <property type="entry name" value="ALDH-like"/>
    <property type="match status" value="1"/>
</dbReference>
<keyword evidence="2" id="KW-0520">NAD</keyword>
<dbReference type="Gene3D" id="3.40.309.10">
    <property type="entry name" value="Aldehyde Dehydrogenase, Chain A, domain 2"/>
    <property type="match status" value="1"/>
</dbReference>
<dbReference type="FunFam" id="3.40.605.10:FF:000001">
    <property type="entry name" value="Aldehyde dehydrogenase 1"/>
    <property type="match status" value="1"/>
</dbReference>
<dbReference type="Pfam" id="PF00171">
    <property type="entry name" value="Aldedh"/>
    <property type="match status" value="1"/>
</dbReference>
<dbReference type="NCBIfam" id="NF010000">
    <property type="entry name" value="PRK13473.1"/>
    <property type="match status" value="1"/>
</dbReference>
<sequence length="483" mass="52197">MDMTTTPAFSTKLLINGELVDGIGSDEKILNPATGSILVSVKEASREQVNAAVAAAQSAFKTWSLTTPRQRSELLLEVVEHLKQNIEAYARLESLNCGKPYLGMLNGEMPAIIDAIRFFAGACRVLNGSAAGEYVENHTSIIRRDPVGVVGSVAPWNFPLMMAAWKVFAPISVGNTVVVKPSEQTPLTLLRLCEFLATLLPKGVVNVVTGRGESVGSTLVSHPGVAMVSLTGDVTTGQKVLQSAVTTLKRTHLELGGKAPVIVFNDADLDAVVETVRMAGFENAGQDCCAACLVYAQSGVYEKVVEKLNAAIKSIRSGAPENEQTELGPLISQRQRDRVESFVQRARSSPHVEVLTGGKPTAGDGFYYEPTLVVGANVQDEIVRREVFGPVVAVARFETAEQVVDWANESHYGLASSVWSLNTTTALKVAARLRYGTVWVNQHFTLLSEMPHGGLRHSGYGKDQSIYSLEDYTSIRHVMFNFS</sequence>
<dbReference type="EMBL" id="CP039925">
    <property type="protein sequence ID" value="QCL98180.1"/>
    <property type="molecule type" value="Genomic_DNA"/>
</dbReference>
<feature type="active site" evidence="3">
    <location>
        <position position="254"/>
    </location>
</feature>
<comment type="similarity">
    <text evidence="4">Belongs to the aldehyde dehydrogenase family.</text>
</comment>
<dbReference type="Proteomes" id="UP000298649">
    <property type="component" value="Plasmid pAtCFBP7129b"/>
</dbReference>
<dbReference type="GO" id="GO:0004030">
    <property type="term" value="F:aldehyde dehydrogenase [NAD(P)+] activity"/>
    <property type="evidence" value="ECO:0007669"/>
    <property type="project" value="UniProtKB-ARBA"/>
</dbReference>
<evidence type="ECO:0000256" key="1">
    <source>
        <dbReference type="ARBA" id="ARBA00023002"/>
    </source>
</evidence>
<dbReference type="InterPro" id="IPR016162">
    <property type="entry name" value="Ald_DH_N"/>
</dbReference>